<feature type="transmembrane region" description="Helical" evidence="8">
    <location>
        <begin position="125"/>
        <end position="149"/>
    </location>
</feature>
<name>A0A178FLA6_TRIVO</name>
<feature type="transmembrane region" description="Helical" evidence="8">
    <location>
        <begin position="379"/>
        <end position="400"/>
    </location>
</feature>
<evidence type="ECO:0000313" key="10">
    <source>
        <dbReference type="EMBL" id="OAL73291.1"/>
    </source>
</evidence>
<evidence type="ECO:0000256" key="5">
    <source>
        <dbReference type="ARBA" id="ARBA00022989"/>
    </source>
</evidence>
<feature type="domain" description="Amino acid permease/ SLC12A" evidence="9">
    <location>
        <begin position="627"/>
        <end position="1079"/>
    </location>
</feature>
<keyword evidence="4" id="KW-0029">Amino-acid transport</keyword>
<evidence type="ECO:0000256" key="2">
    <source>
        <dbReference type="ARBA" id="ARBA00022448"/>
    </source>
</evidence>
<dbReference type="PROSITE" id="PS00218">
    <property type="entry name" value="AMINO_ACID_PERMEASE_1"/>
    <property type="match status" value="1"/>
</dbReference>
<feature type="transmembrane region" description="Helical" evidence="8">
    <location>
        <begin position="189"/>
        <end position="208"/>
    </location>
</feature>
<dbReference type="Pfam" id="PF13520">
    <property type="entry name" value="AA_permease_2"/>
    <property type="match status" value="1"/>
</dbReference>
<dbReference type="Proteomes" id="UP000243519">
    <property type="component" value="Unassembled WGS sequence"/>
</dbReference>
<feature type="transmembrane region" description="Helical" evidence="8">
    <location>
        <begin position="323"/>
        <end position="346"/>
    </location>
</feature>
<keyword evidence="5 8" id="KW-1133">Transmembrane helix</keyword>
<dbReference type="InterPro" id="IPR002293">
    <property type="entry name" value="AA/rel_permease1"/>
</dbReference>
<evidence type="ECO:0000256" key="7">
    <source>
        <dbReference type="SAM" id="MobiDB-lite"/>
    </source>
</evidence>
<keyword evidence="2" id="KW-0813">Transport</keyword>
<feature type="transmembrane region" description="Helical" evidence="8">
    <location>
        <begin position="161"/>
        <end position="182"/>
    </location>
</feature>
<evidence type="ECO:0000313" key="11">
    <source>
        <dbReference type="Proteomes" id="UP000243519"/>
    </source>
</evidence>
<sequence>MSPEAHLQGTELAEAPDLELLAVMGYKQELRRHYSTIQVFAIAFSIMGLLPSIASTLSFSVPAGPAAMVWGWFTACFFIFIVGIALADLGSALPTSGGLYWWTHHFAADKWKNPLSFLVGYSNTIGLIGGICSVDYSFVLMVFAIVSFVRDGEWMASRSQIYGVYAATIIIHGILAILAAPIMHRIQSACIVANVGLVLATVIALPIGRSRTAEGINSAAYVFSHVENHTSWPTGWAFMLSWLSPIWSVGAFDSCVHMSEEAMNAAKAVPYGILGAIGACWSLGFLSLCIIAACISTDLSSVLESRFGQPIAQIYYDALGRNAAIGFMVAMATVQFFMGLSIVIAASRQTWAFSRDGALPFSNYMKVVSRRFRYQPARAVVGVTITSVILGLLCLINSAATNALFSLTVAGNNVAWATPIFCRIFWGQNKFKPGAFYTGRLSTPIAILAVAYLSFSVTLSMFPTAGPAPSPDAMNYTVVINGIKHQNINQAISVPNERTSGRGSDIGTSRNSQPMSVVSPVKDPGLAGKWCNPQQTSCAFATSDMLRPGGWLVTAASTETKQEKGRRNCRGSLSIMAVTESHTDGADTIIPTSAHGKPPGDPVLLESAMPEETPQNAPLHRTLKSRHLQMIAIGGIIGPGLLVGSGNALHVAGPAGILISFTIVGILVFFVMQSLGEMATLIPVSGSFTEYSARFVDPSLAFGLGWAYWYLWVTVLSNEYNALALVMGYWTDVVPQWAWILMFWVIFLTLSNLGVLTYGEVEFWLALIKVISLTVFFILATVISAGGIGGKTIGFKYWSNPGAFADSINGVAKTFVIAGTLYAGTEMVGITAGESANPRTAVPTAIRQVFWRILIFYVGMMFFIGILLPYDDKRLLSSGSKTAQSPLTIALSDAGILPAAHLINGLIVISVISAGNSSLYVASRTILYMGRSGKAPAILGRTNKAGVPWVALLFTNLVACISFLSLSSSAGKLYSALITLSGVCTFIVWAVIAVTHIRFRQALAIQGEDTSVLPFQAMFYPWGTYIALAANIFLIFFQGYTAFLHPFSAEDFVVNYILLPVFAVLVLAWKFAKQTKIVKLEEMDIWSGRREYGDDITEDVSKKTVWTKIKDIIVG</sequence>
<protein>
    <recommendedName>
        <fullName evidence="9">Amino acid permease/ SLC12A domain-containing protein</fullName>
    </recommendedName>
</protein>
<dbReference type="InterPro" id="IPR050524">
    <property type="entry name" value="APC_YAT"/>
</dbReference>
<dbReference type="GO" id="GO:0016020">
    <property type="term" value="C:membrane"/>
    <property type="evidence" value="ECO:0007669"/>
    <property type="project" value="UniProtKB-SubCell"/>
</dbReference>
<feature type="transmembrane region" description="Helical" evidence="8">
    <location>
        <begin position="763"/>
        <end position="788"/>
    </location>
</feature>
<dbReference type="Gene3D" id="1.20.1740.10">
    <property type="entry name" value="Amino acid/polyamine transporter I"/>
    <property type="match status" value="2"/>
</dbReference>
<keyword evidence="6 8" id="KW-0472">Membrane</keyword>
<organism evidence="10 11">
    <name type="scientific">Trichophyton violaceum</name>
    <dbReference type="NCBI Taxonomy" id="34388"/>
    <lineage>
        <taxon>Eukaryota</taxon>
        <taxon>Fungi</taxon>
        <taxon>Dikarya</taxon>
        <taxon>Ascomycota</taxon>
        <taxon>Pezizomycotina</taxon>
        <taxon>Eurotiomycetes</taxon>
        <taxon>Eurotiomycetidae</taxon>
        <taxon>Onygenales</taxon>
        <taxon>Arthrodermataceae</taxon>
        <taxon>Trichophyton</taxon>
    </lineage>
</organism>
<reference evidence="10 11" key="1">
    <citation type="submission" date="2016-05" db="EMBL/GenBank/DDBJ databases">
        <title>Genome sequencing of Trichophyton violaceum CMCC(F)T3l isolated from hair.</title>
        <authorList>
            <person name="Zhan P."/>
            <person name="Tao Y."/>
            <person name="Liu W."/>
        </authorList>
    </citation>
    <scope>NUCLEOTIDE SEQUENCE [LARGE SCALE GENOMIC DNA]</scope>
    <source>
        <strain evidence="11">CMCC(F)T3l</strain>
    </source>
</reference>
<dbReference type="FunFam" id="1.20.1740.10:FF:000001">
    <property type="entry name" value="Amino acid permease"/>
    <property type="match status" value="1"/>
</dbReference>
<feature type="transmembrane region" description="Helical" evidence="8">
    <location>
        <begin position="655"/>
        <end position="675"/>
    </location>
</feature>
<feature type="transmembrane region" description="Helical" evidence="8">
    <location>
        <begin position="268"/>
        <end position="293"/>
    </location>
</feature>
<keyword evidence="11" id="KW-1185">Reference proteome</keyword>
<feature type="region of interest" description="Disordered" evidence="7">
    <location>
        <begin position="495"/>
        <end position="517"/>
    </location>
</feature>
<dbReference type="InterPro" id="IPR004841">
    <property type="entry name" value="AA-permease/SLC12A_dom"/>
</dbReference>
<dbReference type="GO" id="GO:0015171">
    <property type="term" value="F:amino acid transmembrane transporter activity"/>
    <property type="evidence" value="ECO:0007669"/>
    <property type="project" value="TreeGrafter"/>
</dbReference>
<dbReference type="AlphaFoldDB" id="A0A178FLA6"/>
<feature type="transmembrane region" description="Helical" evidence="8">
    <location>
        <begin position="441"/>
        <end position="462"/>
    </location>
</feature>
<evidence type="ECO:0000256" key="1">
    <source>
        <dbReference type="ARBA" id="ARBA00004141"/>
    </source>
</evidence>
<feature type="transmembrane region" description="Helical" evidence="8">
    <location>
        <begin position="37"/>
        <end position="61"/>
    </location>
</feature>
<dbReference type="PANTHER" id="PTHR43341">
    <property type="entry name" value="AMINO ACID PERMEASE"/>
    <property type="match status" value="1"/>
</dbReference>
<evidence type="ECO:0000256" key="3">
    <source>
        <dbReference type="ARBA" id="ARBA00022692"/>
    </source>
</evidence>
<feature type="transmembrane region" description="Helical" evidence="8">
    <location>
        <begin position="973"/>
        <end position="997"/>
    </location>
</feature>
<dbReference type="InterPro" id="IPR004840">
    <property type="entry name" value="Amino_acid_permease_CS"/>
</dbReference>
<evidence type="ECO:0000256" key="6">
    <source>
        <dbReference type="ARBA" id="ARBA00023136"/>
    </source>
</evidence>
<feature type="transmembrane region" description="Helical" evidence="8">
    <location>
        <begin position="947"/>
        <end position="967"/>
    </location>
</feature>
<proteinExistence type="predicted"/>
<evidence type="ECO:0000256" key="4">
    <source>
        <dbReference type="ARBA" id="ARBA00022970"/>
    </source>
</evidence>
<comment type="subcellular location">
    <subcellularLocation>
        <location evidence="1">Membrane</location>
        <topology evidence="1">Multi-pass membrane protein</topology>
    </subcellularLocation>
</comment>
<feature type="transmembrane region" description="Helical" evidence="8">
    <location>
        <begin position="1052"/>
        <end position="1072"/>
    </location>
</feature>
<feature type="transmembrane region" description="Helical" evidence="8">
    <location>
        <begin position="849"/>
        <end position="870"/>
    </location>
</feature>
<dbReference type="OrthoDB" id="3900342at2759"/>
<dbReference type="EMBL" id="LHPN01000003">
    <property type="protein sequence ID" value="OAL73291.1"/>
    <property type="molecule type" value="Genomic_DNA"/>
</dbReference>
<gene>
    <name evidence="10" type="ORF">A7D00_3066</name>
</gene>
<dbReference type="PANTHER" id="PTHR43341:SF26">
    <property type="entry name" value="GENERAL AMINO ACID PERMEASE AGP3"/>
    <property type="match status" value="1"/>
</dbReference>
<evidence type="ECO:0000256" key="8">
    <source>
        <dbReference type="SAM" id="Phobius"/>
    </source>
</evidence>
<feature type="transmembrane region" description="Helical" evidence="8">
    <location>
        <begin position="737"/>
        <end position="756"/>
    </location>
</feature>
<comment type="caution">
    <text evidence="10">The sequence shown here is derived from an EMBL/GenBank/DDBJ whole genome shotgun (WGS) entry which is preliminary data.</text>
</comment>
<keyword evidence="3 8" id="KW-0812">Transmembrane</keyword>
<feature type="transmembrane region" description="Helical" evidence="8">
    <location>
        <begin position="902"/>
        <end position="927"/>
    </location>
</feature>
<feature type="compositionally biased region" description="Polar residues" evidence="7">
    <location>
        <begin position="495"/>
        <end position="516"/>
    </location>
</feature>
<accession>A0A178FLA6</accession>
<feature type="transmembrane region" description="Helical" evidence="8">
    <location>
        <begin position="67"/>
        <end position="87"/>
    </location>
</feature>
<feature type="transmembrane region" description="Helical" evidence="8">
    <location>
        <begin position="1018"/>
        <end position="1040"/>
    </location>
</feature>
<evidence type="ECO:0000259" key="9">
    <source>
        <dbReference type="Pfam" id="PF00324"/>
    </source>
</evidence>
<feature type="transmembrane region" description="Helical" evidence="8">
    <location>
        <begin position="630"/>
        <end position="649"/>
    </location>
</feature>
<dbReference type="Pfam" id="PF00324">
    <property type="entry name" value="AA_permease"/>
    <property type="match status" value="1"/>
</dbReference>